<gene>
    <name evidence="2" type="ORF">GS399_20490</name>
</gene>
<keyword evidence="3" id="KW-1185">Reference proteome</keyword>
<dbReference type="EMBL" id="WVHT01000029">
    <property type="protein sequence ID" value="MXV53345.1"/>
    <property type="molecule type" value="Genomic_DNA"/>
</dbReference>
<comment type="caution">
    <text evidence="2">The sequence shown here is derived from an EMBL/GenBank/DDBJ whole genome shotgun (WGS) entry which is preliminary data.</text>
</comment>
<dbReference type="Proteomes" id="UP000466586">
    <property type="component" value="Unassembled WGS sequence"/>
</dbReference>
<evidence type="ECO:0000313" key="3">
    <source>
        <dbReference type="Proteomes" id="UP000466586"/>
    </source>
</evidence>
<dbReference type="RefSeq" id="WP_160846524.1">
    <property type="nucleotide sequence ID" value="NZ_WVHT01000029.1"/>
</dbReference>
<sequence>MLKRIFILNTDDRRPWLKIILWWEFRRILYNFLLIVFGILALTILSFIVKDLWSFFSPPIFFLIGTGLFLVLANVFYTSGWIFQLITRNSSNKFIIRIRPKVFIYGLIFSFGIQLIPSLATGIYTIVTGERIKSRYADFATSEPKFNDIVGEYKLADLSKRQLNFPDSLTNKTIIRFNADSTFAFQYFPDHGMAMDLTSYDIVNATGKWKIEKNQGSWVIPMDFDISTSIKTGQTDSSGFYNSNGFSINKDKPPYEIYITVGDPDSWEGVTLQRR</sequence>
<keyword evidence="1" id="KW-1133">Transmembrane helix</keyword>
<protein>
    <submittedName>
        <fullName evidence="2">Uncharacterized protein</fullName>
    </submittedName>
</protein>
<reference evidence="2 3" key="1">
    <citation type="submission" date="2019-11" db="EMBL/GenBank/DDBJ databases">
        <title>Pedobacter sp. HMF7647 Genome sequencing and assembly.</title>
        <authorList>
            <person name="Kang H."/>
            <person name="Kim H."/>
            <person name="Joh K."/>
        </authorList>
    </citation>
    <scope>NUCLEOTIDE SEQUENCE [LARGE SCALE GENOMIC DNA]</scope>
    <source>
        <strain evidence="2 3">HMF7647</strain>
    </source>
</reference>
<keyword evidence="1" id="KW-0472">Membrane</keyword>
<accession>A0A7K1YFG9</accession>
<evidence type="ECO:0000256" key="1">
    <source>
        <dbReference type="SAM" id="Phobius"/>
    </source>
</evidence>
<feature type="transmembrane region" description="Helical" evidence="1">
    <location>
        <begin position="103"/>
        <end position="127"/>
    </location>
</feature>
<dbReference type="AlphaFoldDB" id="A0A7K1YFG9"/>
<evidence type="ECO:0000313" key="2">
    <source>
        <dbReference type="EMBL" id="MXV53345.1"/>
    </source>
</evidence>
<proteinExistence type="predicted"/>
<feature type="transmembrane region" description="Helical" evidence="1">
    <location>
        <begin position="28"/>
        <end position="48"/>
    </location>
</feature>
<name>A0A7K1YFG9_9SPHI</name>
<keyword evidence="1" id="KW-0812">Transmembrane</keyword>
<feature type="transmembrane region" description="Helical" evidence="1">
    <location>
        <begin position="60"/>
        <end position="83"/>
    </location>
</feature>
<organism evidence="2 3">
    <name type="scientific">Hufsiella arboris</name>
    <dbReference type="NCBI Taxonomy" id="2695275"/>
    <lineage>
        <taxon>Bacteria</taxon>
        <taxon>Pseudomonadati</taxon>
        <taxon>Bacteroidota</taxon>
        <taxon>Sphingobacteriia</taxon>
        <taxon>Sphingobacteriales</taxon>
        <taxon>Sphingobacteriaceae</taxon>
        <taxon>Hufsiella</taxon>
    </lineage>
</organism>